<sequence>MPRRTVFGEFEGHPVEEVVLTSAEGVTVAILNYGALVRDWRVPVDGTRRPVVLGFEEFPPYLADSAYFGAICGRVGNRIGGARFTLDGVTHRLDANEGRNHLHGGPKGSAKRLWTIRTLAEDSVTLTLHSPDGDMGYPGALDLVLTYRLSGYTLELEWEARTDQPTPVNIIQHNYFNLMGHGDVLDHRLAVAGTAVTTLGDGQIPTGAIDPIAGTRLDFRAGRTMRDSDGAEIEIDNNFVLPTRRRREDPVGRLVAPDSSLTLEIFTDQPGLQIYNGWKIEPGAMGLNGEAYGRFAGVCLEDQNFPDAINHPHFPDCVATPQRPYRHWCAIAIRP</sequence>
<comment type="pathway">
    <text evidence="1 5">Carbohydrate metabolism; hexose metabolism.</text>
</comment>
<dbReference type="Proteomes" id="UP000253759">
    <property type="component" value="Unassembled WGS sequence"/>
</dbReference>
<feature type="active site" description="Proton donor" evidence="6">
    <location>
        <position position="173"/>
    </location>
</feature>
<evidence type="ECO:0000313" key="10">
    <source>
        <dbReference type="Proteomes" id="UP000253759"/>
    </source>
</evidence>
<comment type="catalytic activity">
    <reaction evidence="5">
        <text>alpha-D-glucose = beta-D-glucose</text>
        <dbReference type="Rhea" id="RHEA:10264"/>
        <dbReference type="ChEBI" id="CHEBI:15903"/>
        <dbReference type="ChEBI" id="CHEBI:17925"/>
        <dbReference type="EC" id="5.1.3.3"/>
    </reaction>
</comment>
<dbReference type="GO" id="GO:0033499">
    <property type="term" value="P:galactose catabolic process via UDP-galactose, Leloir pathway"/>
    <property type="evidence" value="ECO:0007669"/>
    <property type="project" value="TreeGrafter"/>
</dbReference>
<evidence type="ECO:0000313" key="9">
    <source>
        <dbReference type="EMBL" id="RDE08317.1"/>
    </source>
</evidence>
<dbReference type="RefSeq" id="WP_114646412.1">
    <property type="nucleotide sequence ID" value="NZ_QQNH01000018.1"/>
</dbReference>
<feature type="binding site" evidence="7">
    <location>
        <position position="236"/>
    </location>
    <ligand>
        <name>beta-D-galactose</name>
        <dbReference type="ChEBI" id="CHEBI:27667"/>
    </ligand>
</feature>
<organism evidence="9 10">
    <name type="scientific">Pelagibacterium lacus</name>
    <dbReference type="NCBI Taxonomy" id="2282655"/>
    <lineage>
        <taxon>Bacteria</taxon>
        <taxon>Pseudomonadati</taxon>
        <taxon>Pseudomonadota</taxon>
        <taxon>Alphaproteobacteria</taxon>
        <taxon>Hyphomicrobiales</taxon>
        <taxon>Devosiaceae</taxon>
        <taxon>Pelagibacterium</taxon>
    </lineage>
</organism>
<evidence type="ECO:0000256" key="4">
    <source>
        <dbReference type="ARBA" id="ARBA00023277"/>
    </source>
</evidence>
<dbReference type="EC" id="5.1.3.3" evidence="5"/>
<dbReference type="EMBL" id="QQNH01000018">
    <property type="protein sequence ID" value="RDE08317.1"/>
    <property type="molecule type" value="Genomic_DNA"/>
</dbReference>
<evidence type="ECO:0000256" key="8">
    <source>
        <dbReference type="PIRSR" id="PIRSR005096-3"/>
    </source>
</evidence>
<keyword evidence="10" id="KW-1185">Reference proteome</keyword>
<dbReference type="AlphaFoldDB" id="A0A369W2W4"/>
<evidence type="ECO:0000256" key="5">
    <source>
        <dbReference type="PIRNR" id="PIRNR005096"/>
    </source>
</evidence>
<protein>
    <recommendedName>
        <fullName evidence="5">Aldose 1-epimerase</fullName>
        <ecNumber evidence="5">5.1.3.3</ecNumber>
    </recommendedName>
</protein>
<dbReference type="PANTHER" id="PTHR10091">
    <property type="entry name" value="ALDOSE-1-EPIMERASE"/>
    <property type="match status" value="1"/>
</dbReference>
<dbReference type="GO" id="GO:0004034">
    <property type="term" value="F:aldose 1-epimerase activity"/>
    <property type="evidence" value="ECO:0007669"/>
    <property type="project" value="UniProtKB-EC"/>
</dbReference>
<dbReference type="PIRSF" id="PIRSF005096">
    <property type="entry name" value="GALM"/>
    <property type="match status" value="1"/>
</dbReference>
<evidence type="ECO:0000256" key="1">
    <source>
        <dbReference type="ARBA" id="ARBA00005028"/>
    </source>
</evidence>
<comment type="caution">
    <text evidence="9">The sequence shown here is derived from an EMBL/GenBank/DDBJ whole genome shotgun (WGS) entry which is preliminary data.</text>
</comment>
<dbReference type="OrthoDB" id="9779408at2"/>
<dbReference type="InterPro" id="IPR015443">
    <property type="entry name" value="Aldose_1-epimerase"/>
</dbReference>
<evidence type="ECO:0000256" key="7">
    <source>
        <dbReference type="PIRSR" id="PIRSR005096-2"/>
    </source>
</evidence>
<dbReference type="CDD" id="cd09019">
    <property type="entry name" value="galactose_mutarotase_like"/>
    <property type="match status" value="1"/>
</dbReference>
<dbReference type="GO" id="GO:0030246">
    <property type="term" value="F:carbohydrate binding"/>
    <property type="evidence" value="ECO:0007669"/>
    <property type="project" value="InterPro"/>
</dbReference>
<keyword evidence="4 5" id="KW-0119">Carbohydrate metabolism</keyword>
<dbReference type="InterPro" id="IPR011013">
    <property type="entry name" value="Gal_mutarotase_sf_dom"/>
</dbReference>
<evidence type="ECO:0000256" key="3">
    <source>
        <dbReference type="ARBA" id="ARBA00023235"/>
    </source>
</evidence>
<dbReference type="PANTHER" id="PTHR10091:SF49">
    <property type="entry name" value="ALDOSE 1-EPIMERASE"/>
    <property type="match status" value="1"/>
</dbReference>
<dbReference type="InterPro" id="IPR047215">
    <property type="entry name" value="Galactose_mutarotase-like"/>
</dbReference>
<dbReference type="SUPFAM" id="SSF74650">
    <property type="entry name" value="Galactose mutarotase-like"/>
    <property type="match status" value="1"/>
</dbReference>
<dbReference type="InterPro" id="IPR008183">
    <property type="entry name" value="Aldose_1/G6P_1-epimerase"/>
</dbReference>
<dbReference type="Gene3D" id="2.70.98.10">
    <property type="match status" value="1"/>
</dbReference>
<evidence type="ECO:0000256" key="2">
    <source>
        <dbReference type="ARBA" id="ARBA00006206"/>
    </source>
</evidence>
<gene>
    <name evidence="9" type="ORF">DVH29_11950</name>
</gene>
<accession>A0A369W2W4</accession>
<keyword evidence="3 5" id="KW-0413">Isomerase</keyword>
<name>A0A369W2W4_9HYPH</name>
<feature type="binding site" evidence="8">
    <location>
        <begin position="173"/>
        <end position="175"/>
    </location>
    <ligand>
        <name>beta-D-galactose</name>
        <dbReference type="ChEBI" id="CHEBI:27667"/>
    </ligand>
</feature>
<dbReference type="Pfam" id="PF01263">
    <property type="entry name" value="Aldose_epim"/>
    <property type="match status" value="1"/>
</dbReference>
<comment type="similarity">
    <text evidence="2 5">Belongs to the aldose epimerase family.</text>
</comment>
<dbReference type="UniPathway" id="UPA00242"/>
<dbReference type="InterPro" id="IPR014718">
    <property type="entry name" value="GH-type_carb-bd"/>
</dbReference>
<reference evidence="10" key="1">
    <citation type="submission" date="2018-07" db="EMBL/GenBank/DDBJ databases">
        <authorList>
            <person name="Liu B.-T."/>
            <person name="Du Z."/>
        </authorList>
    </citation>
    <scope>NUCLEOTIDE SEQUENCE [LARGE SCALE GENOMIC DNA]</scope>
    <source>
        <strain evidence="10">XYN52</strain>
    </source>
</reference>
<evidence type="ECO:0000256" key="6">
    <source>
        <dbReference type="PIRSR" id="PIRSR005096-1"/>
    </source>
</evidence>
<proteinExistence type="inferred from homology"/>
<feature type="active site" description="Proton acceptor" evidence="6">
    <location>
        <position position="301"/>
    </location>
</feature>
<feature type="binding site" evidence="8">
    <location>
        <begin position="77"/>
        <end position="78"/>
    </location>
    <ligand>
        <name>beta-D-galactose</name>
        <dbReference type="ChEBI" id="CHEBI:27667"/>
    </ligand>
</feature>
<dbReference type="NCBIfam" id="NF008277">
    <property type="entry name" value="PRK11055.1"/>
    <property type="match status" value="1"/>
</dbReference>
<dbReference type="GO" id="GO:0006006">
    <property type="term" value="P:glucose metabolic process"/>
    <property type="evidence" value="ECO:0007669"/>
    <property type="project" value="TreeGrafter"/>
</dbReference>